<dbReference type="AlphaFoldDB" id="A0A9Q9B5V3"/>
<sequence>MAVEDAPRRSARARKLIKTFAEEQAEAAAFAASQPARKTPKKRKATKKKSAARNGGQPYGAPAEGTMIPWLPGRTRKQPKVWEVKAPEYTKKANWHADAAERRGEARLEAIPKLAEGQEEVRLESDLDAESDKHQRAREKALTQKMFVLERDRTIEQNCHARHDDCPCEELLIAGSKGNVYTVRISHIVTCNCPVSIFEKKGSEGHCKHILYALHTVLRIPDHLQNRQSFLHSELKELFANSPALPSQVAEHSEKDGNRKDADGECPICFMDFEEGEDLVWCKAACGNNLHAQCFRQWENNKNPVTCPFCRTRWQDNTKGKGQQKASMAEVDMPMDRGMGGYYNVADQLPY</sequence>
<feature type="domain" description="SWIM-type" evidence="4">
    <location>
        <begin position="181"/>
        <end position="218"/>
    </location>
</feature>
<keyword evidence="1" id="KW-0863">Zinc-finger</keyword>
<evidence type="ECO:0000313" key="5">
    <source>
        <dbReference type="EMBL" id="USW58780.1"/>
    </source>
</evidence>
<dbReference type="InterPro" id="IPR039903">
    <property type="entry name" value="Zswim2"/>
</dbReference>
<evidence type="ECO:0000259" key="4">
    <source>
        <dbReference type="PROSITE" id="PS50966"/>
    </source>
</evidence>
<dbReference type="GO" id="GO:0061630">
    <property type="term" value="F:ubiquitin protein ligase activity"/>
    <property type="evidence" value="ECO:0007669"/>
    <property type="project" value="InterPro"/>
</dbReference>
<dbReference type="GO" id="GO:0008270">
    <property type="term" value="F:zinc ion binding"/>
    <property type="evidence" value="ECO:0007669"/>
    <property type="project" value="UniProtKB-KW"/>
</dbReference>
<name>A0A9Q9B5V3_9PEZI</name>
<feature type="domain" description="RING-type" evidence="3">
    <location>
        <begin position="266"/>
        <end position="311"/>
    </location>
</feature>
<feature type="compositionally biased region" description="Low complexity" evidence="2">
    <location>
        <begin position="28"/>
        <end position="37"/>
    </location>
</feature>
<dbReference type="Proteomes" id="UP001056384">
    <property type="component" value="Chromosome 11"/>
</dbReference>
<dbReference type="PROSITE" id="PS50089">
    <property type="entry name" value="ZF_RING_2"/>
    <property type="match status" value="1"/>
</dbReference>
<dbReference type="PANTHER" id="PTHR21540">
    <property type="entry name" value="RING FINGER AND SWIM DOMAIN-CONTAINING PROTEIN 2"/>
    <property type="match status" value="1"/>
</dbReference>
<keyword evidence="1" id="KW-0862">Zinc</keyword>
<dbReference type="PROSITE" id="PS50966">
    <property type="entry name" value="ZF_SWIM"/>
    <property type="match status" value="1"/>
</dbReference>
<dbReference type="EMBL" id="CP099428">
    <property type="protein sequence ID" value="USW58780.1"/>
    <property type="molecule type" value="Genomic_DNA"/>
</dbReference>
<dbReference type="Gene3D" id="3.30.40.10">
    <property type="entry name" value="Zinc/RING finger domain, C3HC4 (zinc finger)"/>
    <property type="match status" value="1"/>
</dbReference>
<feature type="compositionally biased region" description="Basic residues" evidence="2">
    <location>
        <begin position="38"/>
        <end position="51"/>
    </location>
</feature>
<dbReference type="InterPro" id="IPR001841">
    <property type="entry name" value="Znf_RING"/>
</dbReference>
<accession>A0A9Q9B5V3</accession>
<evidence type="ECO:0000259" key="3">
    <source>
        <dbReference type="PROSITE" id="PS50089"/>
    </source>
</evidence>
<feature type="region of interest" description="Disordered" evidence="2">
    <location>
        <begin position="28"/>
        <end position="72"/>
    </location>
</feature>
<dbReference type="InterPro" id="IPR013083">
    <property type="entry name" value="Znf_RING/FYVE/PHD"/>
</dbReference>
<gene>
    <name evidence="5" type="ORF">Slin15195_G120990</name>
</gene>
<evidence type="ECO:0000256" key="2">
    <source>
        <dbReference type="SAM" id="MobiDB-lite"/>
    </source>
</evidence>
<reference evidence="5" key="1">
    <citation type="submission" date="2022-06" db="EMBL/GenBank/DDBJ databases">
        <title>Complete genome sequences of two strains of the flax pathogen Septoria linicola.</title>
        <authorList>
            <person name="Lapalu N."/>
            <person name="Simon A."/>
            <person name="Demenou B."/>
            <person name="Paumier D."/>
            <person name="Guillot M.-P."/>
            <person name="Gout L."/>
            <person name="Valade R."/>
        </authorList>
    </citation>
    <scope>NUCLEOTIDE SEQUENCE</scope>
    <source>
        <strain evidence="5">SE15195</strain>
    </source>
</reference>
<keyword evidence="1" id="KW-0479">Metal-binding</keyword>
<dbReference type="Pfam" id="PF13639">
    <property type="entry name" value="zf-RING_2"/>
    <property type="match status" value="1"/>
</dbReference>
<dbReference type="PANTHER" id="PTHR21540:SF0">
    <property type="entry name" value="PHD FAMILY PROTEIN"/>
    <property type="match status" value="1"/>
</dbReference>
<keyword evidence="6" id="KW-1185">Reference proteome</keyword>
<proteinExistence type="predicted"/>
<dbReference type="InterPro" id="IPR007527">
    <property type="entry name" value="Znf_SWIM"/>
</dbReference>
<organism evidence="5 6">
    <name type="scientific">Septoria linicola</name>
    <dbReference type="NCBI Taxonomy" id="215465"/>
    <lineage>
        <taxon>Eukaryota</taxon>
        <taxon>Fungi</taxon>
        <taxon>Dikarya</taxon>
        <taxon>Ascomycota</taxon>
        <taxon>Pezizomycotina</taxon>
        <taxon>Dothideomycetes</taxon>
        <taxon>Dothideomycetidae</taxon>
        <taxon>Mycosphaerellales</taxon>
        <taxon>Mycosphaerellaceae</taxon>
        <taxon>Septoria</taxon>
    </lineage>
</organism>
<dbReference type="SUPFAM" id="SSF57850">
    <property type="entry name" value="RING/U-box"/>
    <property type="match status" value="1"/>
</dbReference>
<protein>
    <submittedName>
        <fullName evidence="5">E3 ubiquitin-protein ligase Zswim2</fullName>
    </submittedName>
</protein>
<evidence type="ECO:0000256" key="1">
    <source>
        <dbReference type="PROSITE-ProRule" id="PRU00175"/>
    </source>
</evidence>
<evidence type="ECO:0000313" key="6">
    <source>
        <dbReference type="Proteomes" id="UP001056384"/>
    </source>
</evidence>